<dbReference type="RefSeq" id="WP_145225418.1">
    <property type="nucleotide sequence ID" value="NZ_VIVQ01000001.1"/>
</dbReference>
<comment type="caution">
    <text evidence="2">The sequence shown here is derived from an EMBL/GenBank/DDBJ whole genome shotgun (WGS) entry which is preliminary data.</text>
</comment>
<sequence length="156" mass="16962">MISAADLPAPGIVDPGADPATEAWQRIRAIAHNPAAMAAFHRLVHDTGLPLAALRALLVLPVDEAIPMRDLARRLRCDTSYVTSLVDTLEKHGLASRQAHATDRRIKVIVLTPTGRRMARRAQIADNTPPEVFAQLTAREVTALRDLLRKIGAETA</sequence>
<evidence type="ECO:0000259" key="1">
    <source>
        <dbReference type="PROSITE" id="PS50995"/>
    </source>
</evidence>
<accession>A0A561E8E4</accession>
<dbReference type="PROSITE" id="PS50995">
    <property type="entry name" value="HTH_MARR_2"/>
    <property type="match status" value="1"/>
</dbReference>
<dbReference type="Gene3D" id="1.10.10.10">
    <property type="entry name" value="Winged helix-like DNA-binding domain superfamily/Winged helix DNA-binding domain"/>
    <property type="match status" value="1"/>
</dbReference>
<dbReference type="SUPFAM" id="SSF46785">
    <property type="entry name" value="Winged helix' DNA-binding domain"/>
    <property type="match status" value="1"/>
</dbReference>
<organism evidence="2 3">
    <name type="scientific">Rudaeicoccus suwonensis</name>
    <dbReference type="NCBI Taxonomy" id="657409"/>
    <lineage>
        <taxon>Bacteria</taxon>
        <taxon>Bacillati</taxon>
        <taxon>Actinomycetota</taxon>
        <taxon>Actinomycetes</taxon>
        <taxon>Micrococcales</taxon>
        <taxon>Dermacoccaceae</taxon>
        <taxon>Rudaeicoccus</taxon>
    </lineage>
</organism>
<feature type="domain" description="HTH marR-type" evidence="1">
    <location>
        <begin position="20"/>
        <end position="153"/>
    </location>
</feature>
<protein>
    <submittedName>
        <fullName evidence="2">DNA-binding MarR family transcriptional regulator</fullName>
    </submittedName>
</protein>
<dbReference type="SMART" id="SM00347">
    <property type="entry name" value="HTH_MARR"/>
    <property type="match status" value="1"/>
</dbReference>
<dbReference type="GO" id="GO:0003677">
    <property type="term" value="F:DNA binding"/>
    <property type="evidence" value="ECO:0007669"/>
    <property type="project" value="UniProtKB-KW"/>
</dbReference>
<dbReference type="AlphaFoldDB" id="A0A561E8E4"/>
<dbReference type="InterPro" id="IPR036388">
    <property type="entry name" value="WH-like_DNA-bd_sf"/>
</dbReference>
<keyword evidence="2" id="KW-0238">DNA-binding</keyword>
<dbReference type="InterPro" id="IPR036390">
    <property type="entry name" value="WH_DNA-bd_sf"/>
</dbReference>
<dbReference type="OrthoDB" id="8635520at2"/>
<proteinExistence type="predicted"/>
<reference evidence="2 3" key="1">
    <citation type="submission" date="2019-06" db="EMBL/GenBank/DDBJ databases">
        <title>Sequencing the genomes of 1000 actinobacteria strains.</title>
        <authorList>
            <person name="Klenk H.-P."/>
        </authorList>
    </citation>
    <scope>NUCLEOTIDE SEQUENCE [LARGE SCALE GENOMIC DNA]</scope>
    <source>
        <strain evidence="2 3">DSM 19560</strain>
    </source>
</reference>
<dbReference type="GO" id="GO:0003700">
    <property type="term" value="F:DNA-binding transcription factor activity"/>
    <property type="evidence" value="ECO:0007669"/>
    <property type="project" value="InterPro"/>
</dbReference>
<dbReference type="PANTHER" id="PTHR33164">
    <property type="entry name" value="TRANSCRIPTIONAL REGULATOR, MARR FAMILY"/>
    <property type="match status" value="1"/>
</dbReference>
<dbReference type="PANTHER" id="PTHR33164:SF99">
    <property type="entry name" value="MARR FAMILY REGULATORY PROTEIN"/>
    <property type="match status" value="1"/>
</dbReference>
<evidence type="ECO:0000313" key="2">
    <source>
        <dbReference type="EMBL" id="TWE11866.1"/>
    </source>
</evidence>
<dbReference type="InterPro" id="IPR039422">
    <property type="entry name" value="MarR/SlyA-like"/>
</dbReference>
<dbReference type="EMBL" id="VIVQ01000001">
    <property type="protein sequence ID" value="TWE11866.1"/>
    <property type="molecule type" value="Genomic_DNA"/>
</dbReference>
<gene>
    <name evidence="2" type="ORF">BKA23_0659</name>
</gene>
<dbReference type="Pfam" id="PF01047">
    <property type="entry name" value="MarR"/>
    <property type="match status" value="1"/>
</dbReference>
<name>A0A561E8E4_9MICO</name>
<dbReference type="InterPro" id="IPR000835">
    <property type="entry name" value="HTH_MarR-typ"/>
</dbReference>
<evidence type="ECO:0000313" key="3">
    <source>
        <dbReference type="Proteomes" id="UP000318297"/>
    </source>
</evidence>
<dbReference type="PRINTS" id="PR00598">
    <property type="entry name" value="HTHMARR"/>
</dbReference>
<dbReference type="Proteomes" id="UP000318297">
    <property type="component" value="Unassembled WGS sequence"/>
</dbReference>
<dbReference type="GO" id="GO:0006950">
    <property type="term" value="P:response to stress"/>
    <property type="evidence" value="ECO:0007669"/>
    <property type="project" value="TreeGrafter"/>
</dbReference>
<keyword evidence="3" id="KW-1185">Reference proteome</keyword>